<evidence type="ECO:0000313" key="1">
    <source>
        <dbReference type="EMBL" id="KAB7786839.1"/>
    </source>
</evidence>
<protein>
    <recommendedName>
        <fullName evidence="3">Cellulose biosynthesis protein BcsS</fullName>
    </recommendedName>
</protein>
<reference evidence="1 2" key="1">
    <citation type="submission" date="2019-10" db="EMBL/GenBank/DDBJ databases">
        <title>Draft Genome Sequence of the Caffeine Degrading Methylotroph Methylorubrum populi PINKEL.</title>
        <authorList>
            <person name="Dawson S.C."/>
            <person name="Zhang X."/>
            <person name="Wright M.E."/>
            <person name="Sharma G."/>
            <person name="Langner J.T."/>
            <person name="Ditty J.L."/>
            <person name="Subuyuj G.A."/>
        </authorList>
    </citation>
    <scope>NUCLEOTIDE SEQUENCE [LARGE SCALE GENOMIC DNA]</scope>
    <source>
        <strain evidence="1 2">Pinkel</strain>
    </source>
</reference>
<evidence type="ECO:0008006" key="3">
    <source>
        <dbReference type="Google" id="ProtNLM"/>
    </source>
</evidence>
<evidence type="ECO:0000313" key="2">
    <source>
        <dbReference type="Proteomes" id="UP000469949"/>
    </source>
</evidence>
<dbReference type="Pfam" id="PF17036">
    <property type="entry name" value="CBP_BcsS"/>
    <property type="match status" value="1"/>
</dbReference>
<name>A0A833J976_9HYPH</name>
<dbReference type="Proteomes" id="UP000469949">
    <property type="component" value="Unassembled WGS sequence"/>
</dbReference>
<dbReference type="AlphaFoldDB" id="A0A833J976"/>
<gene>
    <name evidence="1" type="ORF">F8B43_0789</name>
</gene>
<dbReference type="InterPro" id="IPR031485">
    <property type="entry name" value="CBP_BcsS"/>
</dbReference>
<dbReference type="EMBL" id="WEKV01000005">
    <property type="protein sequence ID" value="KAB7786839.1"/>
    <property type="molecule type" value="Genomic_DNA"/>
</dbReference>
<proteinExistence type="predicted"/>
<organism evidence="1 2">
    <name type="scientific">Methylorubrum populi</name>
    <dbReference type="NCBI Taxonomy" id="223967"/>
    <lineage>
        <taxon>Bacteria</taxon>
        <taxon>Pseudomonadati</taxon>
        <taxon>Pseudomonadota</taxon>
        <taxon>Alphaproteobacteria</taxon>
        <taxon>Hyphomicrobiales</taxon>
        <taxon>Methylobacteriaceae</taxon>
        <taxon>Methylorubrum</taxon>
    </lineage>
</organism>
<accession>A0A833J976</accession>
<sequence length="236" mass="24570">MSNRATRSLACAAFAAGLVCDPARGDDGAVRAVLFGSMEAGASTFSASGTKLVFDRFDRDGPVALVTGGSGVRLEGGGRGPVLMRLTALGAALGGYQFIREWGAVTVFAGPEASWEALSGPGGVQALPLRAGLRLHGEVWARPSEGTLATATAILGSARGDAYARLSWGTALFGAYLGPEAAVYGDQTDYRKWSLGLHATDYAMGGYRFRLSAGCQIETPLNQWSPYVTLAIWSAL</sequence>
<comment type="caution">
    <text evidence="1">The sequence shown here is derived from an EMBL/GenBank/DDBJ whole genome shotgun (WGS) entry which is preliminary data.</text>
</comment>
<dbReference type="RefSeq" id="WP_152276056.1">
    <property type="nucleotide sequence ID" value="NZ_WEKV01000005.1"/>
</dbReference>